<feature type="repeat" description="ANK" evidence="3">
    <location>
        <begin position="847"/>
        <end position="879"/>
    </location>
</feature>
<keyword evidence="5" id="KW-0812">Transmembrane</keyword>
<evidence type="ECO:0000256" key="1">
    <source>
        <dbReference type="ARBA" id="ARBA00022737"/>
    </source>
</evidence>
<dbReference type="Proteomes" id="UP001345827">
    <property type="component" value="Unassembled WGS sequence"/>
</dbReference>
<evidence type="ECO:0008006" key="11">
    <source>
        <dbReference type="Google" id="ProtNLM"/>
    </source>
</evidence>
<feature type="region of interest" description="Disordered" evidence="4">
    <location>
        <begin position="1221"/>
        <end position="1269"/>
    </location>
</feature>
<dbReference type="Pfam" id="PF17111">
    <property type="entry name" value="PigL_N"/>
    <property type="match status" value="1"/>
</dbReference>
<dbReference type="PROSITE" id="PS50297">
    <property type="entry name" value="ANK_REP_REGION"/>
    <property type="match status" value="11"/>
</dbReference>
<dbReference type="Pfam" id="PF24883">
    <property type="entry name" value="NPHP3_N"/>
    <property type="match status" value="1"/>
</dbReference>
<dbReference type="InterPro" id="IPR002110">
    <property type="entry name" value="Ankyrin_rpt"/>
</dbReference>
<proteinExistence type="predicted"/>
<dbReference type="InterPro" id="IPR027417">
    <property type="entry name" value="P-loop_NTPase"/>
</dbReference>
<keyword evidence="5" id="KW-1133">Transmembrane helix</keyword>
<dbReference type="Pfam" id="PF22939">
    <property type="entry name" value="WHD_GPIID"/>
    <property type="match status" value="1"/>
</dbReference>
<name>A0AAV9QI81_9PEZI</name>
<feature type="repeat" description="ANK" evidence="3">
    <location>
        <begin position="1117"/>
        <end position="1149"/>
    </location>
</feature>
<protein>
    <recommendedName>
        <fullName evidence="11">Fungal N-terminal domain-containing protein</fullName>
    </recommendedName>
</protein>
<feature type="repeat" description="ANK" evidence="3">
    <location>
        <begin position="814"/>
        <end position="846"/>
    </location>
</feature>
<accession>A0AAV9QI81</accession>
<sequence length="1269" mass="141623">MDGVSAASGIAGLITLALQVSGTIAIYVKSIRERSKNVQELHDELLLLGEVLSGLRDFLASEQAKGRSFDNNSVLQKAITDCRDRIERIGDKLKPPDNSTRVSRALDKLRWPFEQREVNQMIENLRRYGQTFHFAVTIEGCNLLSKTSEDATKGLREMLGVSKKISELSAQMGLSAEESSKRASQIQQIMALIPMLAKTAVDMNELSHAARLAEVREQEKRITDILDWLAPVSWLHKHRDLQVKRAKGTGEWFLHHQVFKDWAGDDAAEHDLLCVGGPGAGKSILCSLAVDHLRARYQDKEVAVAYYYYDYSDQQLQSPVNLARSLLRQLSSNRHLVPSSVTEFYERTRNDIKDETWFQDLLGILRRVAATFTRFLILVDALDEADIRSQRSGLFEVLSALRSPSGTRVQVMATMRSHVLSVATRFHNAVTMDVTADLGDLRLFLTQVIGEHPDSVDTLDGDLRKQVLNTLCDNANGMFLLPALQIRTILDQITKSDVRRALSRLSTNLNEAFQSTIQRIRNLPKTRRDLALNALMWISHARRPFRPLELQQAMALRLDDADLDRDNFPPIITIIDCCCGLVEVDHESSIIRLVHHSLEEYLRDHNHGLFEDANLYITRICLRYLKLESLRELPFKNRHDFALVLEDMPFLEYAALEWGHHAYDVPTGRFGGLALSLLSDSLALITSARVRDHHNVDFRRWKEKAWAWAYSGGAGILIAAAFGLTELLKVLINENKDNLCLDARNMYGSTPLHEAALHGHESAAEVLIEHGADLVDVDYGSATPLFLAVSYGKLSMVRLLLEHGGPQLETPGPQGLSTLHKAAEQGNEEMVTTLLRAGALVAARDMYGMTALHFAARRGYLGIARLLVQAGAFVHVKDNDGLCPLDYAATGGYTDLVAYLLENGGNMWHKGREAWTPLHRAARGGHTQTVSMFLDRAADVLTADFKGNIPLHLAVRSGNMATVRVLLEHNPDFKRDQLFTRDKKGSTPRVVAFYTAHYDIHRNLRAAEWAVSGTEPGEASILTSAIERGDLSAVRAHLNIHQDSLHMLDVDGQPPLHVALQEDRRAIIDLLLERGASIESVGYHGWRPLHIAASLGNLDLVNLCLTHGASVESLTLTSQTPLHKAASGNSAAVVRRLIEAGADPNDRNDRGMTTLHIAAHQNDIQTVRMLVLEYEMDVLTRDRHKLTPAVWAERSGHLEVMAFLRGEMKKAKTVKKIRGDDQKISGGDEHMQMQMQMQEVESALSDPDVDDDPNPSMPEDSESARVQFV</sequence>
<dbReference type="InterPro" id="IPR036770">
    <property type="entry name" value="Ankyrin_rpt-contain_sf"/>
</dbReference>
<evidence type="ECO:0000313" key="10">
    <source>
        <dbReference type="Proteomes" id="UP001345827"/>
    </source>
</evidence>
<evidence type="ECO:0000259" key="7">
    <source>
        <dbReference type="Pfam" id="PF22939"/>
    </source>
</evidence>
<feature type="repeat" description="ANK" evidence="3">
    <location>
        <begin position="880"/>
        <end position="912"/>
    </location>
</feature>
<feature type="compositionally biased region" description="Basic and acidic residues" evidence="4">
    <location>
        <begin position="1221"/>
        <end position="1231"/>
    </location>
</feature>
<feature type="domain" description="Nephrocystin 3-like N-terminal" evidence="8">
    <location>
        <begin position="248"/>
        <end position="416"/>
    </location>
</feature>
<evidence type="ECO:0000256" key="2">
    <source>
        <dbReference type="ARBA" id="ARBA00023043"/>
    </source>
</evidence>
<dbReference type="SUPFAM" id="SSF48403">
    <property type="entry name" value="Ankyrin repeat"/>
    <property type="match status" value="2"/>
</dbReference>
<feature type="repeat" description="ANK" evidence="3">
    <location>
        <begin position="1051"/>
        <end position="1083"/>
    </location>
</feature>
<dbReference type="PANTHER" id="PTHR24198:SF165">
    <property type="entry name" value="ANKYRIN REPEAT-CONTAINING PROTEIN-RELATED"/>
    <property type="match status" value="1"/>
</dbReference>
<evidence type="ECO:0000259" key="8">
    <source>
        <dbReference type="Pfam" id="PF24883"/>
    </source>
</evidence>
<feature type="domain" description="Azaphilone pigments biosynthesis cluster protein L N-terminal" evidence="6">
    <location>
        <begin position="1"/>
        <end position="158"/>
    </location>
</feature>
<dbReference type="InterPro" id="IPR054471">
    <property type="entry name" value="GPIID_WHD"/>
</dbReference>
<feature type="domain" description="GPI inositol-deacylase winged helix" evidence="7">
    <location>
        <begin position="528"/>
        <end position="605"/>
    </location>
</feature>
<comment type="caution">
    <text evidence="9">The sequence shown here is derived from an EMBL/GenBank/DDBJ whole genome shotgun (WGS) entry which is preliminary data.</text>
</comment>
<feature type="repeat" description="ANK" evidence="3">
    <location>
        <begin position="1084"/>
        <end position="1116"/>
    </location>
</feature>
<gene>
    <name evidence="9" type="ORF">LTR25_001220</name>
</gene>
<dbReference type="Gene3D" id="3.40.50.300">
    <property type="entry name" value="P-loop containing nucleotide triphosphate hydrolases"/>
    <property type="match status" value="1"/>
</dbReference>
<dbReference type="PRINTS" id="PR01415">
    <property type="entry name" value="ANKYRIN"/>
</dbReference>
<feature type="repeat" description="ANK" evidence="3">
    <location>
        <begin position="946"/>
        <end position="978"/>
    </location>
</feature>
<dbReference type="Pfam" id="PF00023">
    <property type="entry name" value="Ank"/>
    <property type="match status" value="2"/>
</dbReference>
<dbReference type="EMBL" id="JAXLQG010000002">
    <property type="protein sequence ID" value="KAK5543606.1"/>
    <property type="molecule type" value="Genomic_DNA"/>
</dbReference>
<evidence type="ECO:0000256" key="5">
    <source>
        <dbReference type="SAM" id="Phobius"/>
    </source>
</evidence>
<organism evidence="9 10">
    <name type="scientific">Vermiconidia calcicola</name>
    <dbReference type="NCBI Taxonomy" id="1690605"/>
    <lineage>
        <taxon>Eukaryota</taxon>
        <taxon>Fungi</taxon>
        <taxon>Dikarya</taxon>
        <taxon>Ascomycota</taxon>
        <taxon>Pezizomycotina</taxon>
        <taxon>Dothideomycetes</taxon>
        <taxon>Dothideomycetidae</taxon>
        <taxon>Mycosphaerellales</taxon>
        <taxon>Extremaceae</taxon>
        <taxon>Vermiconidia</taxon>
    </lineage>
</organism>
<feature type="repeat" description="ANK" evidence="3">
    <location>
        <begin position="747"/>
        <end position="779"/>
    </location>
</feature>
<dbReference type="PANTHER" id="PTHR24198">
    <property type="entry name" value="ANKYRIN REPEAT AND PROTEIN KINASE DOMAIN-CONTAINING PROTEIN"/>
    <property type="match status" value="1"/>
</dbReference>
<feature type="repeat" description="ANK" evidence="3">
    <location>
        <begin position="780"/>
        <end position="804"/>
    </location>
</feature>
<keyword evidence="1" id="KW-0677">Repeat</keyword>
<reference evidence="9 10" key="1">
    <citation type="submission" date="2023-06" db="EMBL/GenBank/DDBJ databases">
        <title>Black Yeasts Isolated from many extreme environments.</title>
        <authorList>
            <person name="Coleine C."/>
            <person name="Stajich J.E."/>
            <person name="Selbmann L."/>
        </authorList>
    </citation>
    <scope>NUCLEOTIDE SEQUENCE [LARGE SCALE GENOMIC DNA]</scope>
    <source>
        <strain evidence="9 10">CCFEE 5887</strain>
    </source>
</reference>
<feature type="repeat" description="ANK" evidence="3">
    <location>
        <begin position="1150"/>
        <end position="1183"/>
    </location>
</feature>
<evidence type="ECO:0000313" key="9">
    <source>
        <dbReference type="EMBL" id="KAK5543606.1"/>
    </source>
</evidence>
<feature type="repeat" description="ANK" evidence="3">
    <location>
        <begin position="913"/>
        <end position="945"/>
    </location>
</feature>
<dbReference type="InterPro" id="IPR056884">
    <property type="entry name" value="NPHP3-like_N"/>
</dbReference>
<dbReference type="SUPFAM" id="SSF52540">
    <property type="entry name" value="P-loop containing nucleoside triphosphate hydrolases"/>
    <property type="match status" value="1"/>
</dbReference>
<keyword evidence="2 3" id="KW-0040">ANK repeat</keyword>
<evidence type="ECO:0000256" key="4">
    <source>
        <dbReference type="SAM" id="MobiDB-lite"/>
    </source>
</evidence>
<dbReference type="Gene3D" id="1.25.40.20">
    <property type="entry name" value="Ankyrin repeat-containing domain"/>
    <property type="match status" value="3"/>
</dbReference>
<keyword evidence="5" id="KW-0472">Membrane</keyword>
<dbReference type="AlphaFoldDB" id="A0AAV9QI81"/>
<feature type="transmembrane region" description="Helical" evidence="5">
    <location>
        <begin position="6"/>
        <end position="28"/>
    </location>
</feature>
<dbReference type="PROSITE" id="PS50088">
    <property type="entry name" value="ANK_REPEAT"/>
    <property type="match status" value="11"/>
</dbReference>
<keyword evidence="10" id="KW-1185">Reference proteome</keyword>
<dbReference type="SMART" id="SM00248">
    <property type="entry name" value="ANK"/>
    <property type="match status" value="13"/>
</dbReference>
<dbReference type="InterPro" id="IPR031348">
    <property type="entry name" value="PigL_N"/>
</dbReference>
<evidence type="ECO:0000259" key="6">
    <source>
        <dbReference type="Pfam" id="PF17111"/>
    </source>
</evidence>
<dbReference type="Pfam" id="PF12796">
    <property type="entry name" value="Ank_2"/>
    <property type="match status" value="4"/>
</dbReference>
<evidence type="ECO:0000256" key="3">
    <source>
        <dbReference type="PROSITE-ProRule" id="PRU00023"/>
    </source>
</evidence>